<dbReference type="AlphaFoldDB" id="A0A7W3WJN1"/>
<proteinExistence type="inferred from homology"/>
<name>A0A7W3WJN1_9ACTN</name>
<evidence type="ECO:0000313" key="3">
    <source>
        <dbReference type="EMBL" id="MBB1253537.1"/>
    </source>
</evidence>
<evidence type="ECO:0000259" key="2">
    <source>
        <dbReference type="Pfam" id="PF02481"/>
    </source>
</evidence>
<comment type="similarity">
    <text evidence="1">Belongs to the DprA/Smf family.</text>
</comment>
<reference evidence="4" key="1">
    <citation type="submission" date="2020-05" db="EMBL/GenBank/DDBJ databases">
        <title>Classification of alakaliphilic streptomycetes isolated from an alkaline soil next to Lonar Crater, India and a proposal for the recognition of Streptomyces alkaliterrae sp. nov.</title>
        <authorList>
            <person name="Golinska P."/>
        </authorList>
    </citation>
    <scope>NUCLEOTIDE SEQUENCE [LARGE SCALE GENOMIC DNA]</scope>
    <source>
        <strain evidence="4">OF3</strain>
    </source>
</reference>
<comment type="caution">
    <text evidence="3">The sequence shown here is derived from an EMBL/GenBank/DDBJ whole genome shotgun (WGS) entry which is preliminary data.</text>
</comment>
<dbReference type="GO" id="GO:0009294">
    <property type="term" value="P:DNA-mediated transformation"/>
    <property type="evidence" value="ECO:0007669"/>
    <property type="project" value="InterPro"/>
</dbReference>
<dbReference type="RefSeq" id="WP_181354016.1">
    <property type="nucleotide sequence ID" value="NZ_JABJWZ010000058.1"/>
</dbReference>
<protein>
    <submittedName>
        <fullName evidence="3">DNA-processing protein DprA</fullName>
    </submittedName>
</protein>
<organism evidence="3 4">
    <name type="scientific">Streptomyces alkaliterrae</name>
    <dbReference type="NCBI Taxonomy" id="2213162"/>
    <lineage>
        <taxon>Bacteria</taxon>
        <taxon>Bacillati</taxon>
        <taxon>Actinomycetota</taxon>
        <taxon>Actinomycetes</taxon>
        <taxon>Kitasatosporales</taxon>
        <taxon>Streptomycetaceae</taxon>
        <taxon>Streptomyces</taxon>
    </lineage>
</organism>
<feature type="domain" description="Smf/DprA SLOG" evidence="2">
    <location>
        <begin position="77"/>
        <end position="266"/>
    </location>
</feature>
<dbReference type="EMBL" id="JABJWZ010000058">
    <property type="protein sequence ID" value="MBB1253537.1"/>
    <property type="molecule type" value="Genomic_DNA"/>
</dbReference>
<dbReference type="InterPro" id="IPR003488">
    <property type="entry name" value="DprA"/>
</dbReference>
<dbReference type="SUPFAM" id="SSF102405">
    <property type="entry name" value="MCP/YpsA-like"/>
    <property type="match status" value="1"/>
</dbReference>
<accession>A0A7W3WJN1</accession>
<dbReference type="Pfam" id="PF02481">
    <property type="entry name" value="DNA_processg_A"/>
    <property type="match status" value="1"/>
</dbReference>
<evidence type="ECO:0000313" key="4">
    <source>
        <dbReference type="Proteomes" id="UP000525686"/>
    </source>
</evidence>
<evidence type="ECO:0000256" key="1">
    <source>
        <dbReference type="ARBA" id="ARBA00006525"/>
    </source>
</evidence>
<gene>
    <name evidence="3" type="ORF">H3146_09165</name>
</gene>
<dbReference type="Gene3D" id="3.40.50.450">
    <property type="match status" value="1"/>
</dbReference>
<dbReference type="Proteomes" id="UP000525686">
    <property type="component" value="Unassembled WGS sequence"/>
</dbReference>
<dbReference type="InterPro" id="IPR057666">
    <property type="entry name" value="DrpA_SLOG"/>
</dbReference>
<dbReference type="PANTHER" id="PTHR43022:SF1">
    <property type="entry name" value="PROTEIN SMF"/>
    <property type="match status" value="1"/>
</dbReference>
<sequence length="302" mass="32016">MRERWGDERAAMVVLLRRARTERQERETVARVMEVGSASQLLGEEQPSLFGGAAQDELPAARAELERWASQSIGVYALTEPNYPQQLSSAFDAPGLVFTRGALRSEDAGVAVVGSRSASAGALADAEALARGLVARGLSVVSGLAAGIDTAATEAALDAGGRAVGVIGTGVYHAYPPDNLGLHRRVVASGLVLSPFWPDTPPSKTTFPRRNGTMSAYCRATVIVAAGPRSGTRIQARKAVEHGRPVILLRSVLEGNDWAHELQGCPDVHVADDVDEALAMLDAIVRRPADMDRLLRGLVDLP</sequence>
<dbReference type="PANTHER" id="PTHR43022">
    <property type="entry name" value="PROTEIN SMF"/>
    <property type="match status" value="1"/>
</dbReference>